<dbReference type="Pfam" id="PF00892">
    <property type="entry name" value="EamA"/>
    <property type="match status" value="1"/>
</dbReference>
<evidence type="ECO:0000313" key="5">
    <source>
        <dbReference type="RefSeq" id="XP_003744054.1"/>
    </source>
</evidence>
<dbReference type="GeneID" id="100904370"/>
<feature type="transmembrane region" description="Helical" evidence="1">
    <location>
        <begin position="283"/>
        <end position="303"/>
    </location>
</feature>
<feature type="domain" description="EamA" evidence="3">
    <location>
        <begin position="60"/>
        <end position="176"/>
    </location>
</feature>
<feature type="chain" id="PRO_5042595271" evidence="2">
    <location>
        <begin position="25"/>
        <end position="390"/>
    </location>
</feature>
<dbReference type="KEGG" id="goe:100904370"/>
<feature type="transmembrane region" description="Helical" evidence="1">
    <location>
        <begin position="343"/>
        <end position="365"/>
    </location>
</feature>
<keyword evidence="1" id="KW-0472">Membrane</keyword>
<dbReference type="RefSeq" id="XP_003744054.1">
    <property type="nucleotide sequence ID" value="XM_003744006.2"/>
</dbReference>
<dbReference type="InterPro" id="IPR037185">
    <property type="entry name" value="EmrE-like"/>
</dbReference>
<dbReference type="Proteomes" id="UP000694867">
    <property type="component" value="Unplaced"/>
</dbReference>
<reference evidence="5" key="1">
    <citation type="submission" date="2025-08" db="UniProtKB">
        <authorList>
            <consortium name="RefSeq"/>
        </authorList>
    </citation>
    <scope>IDENTIFICATION</scope>
</reference>
<dbReference type="PANTHER" id="PTHR13146">
    <property type="match status" value="1"/>
</dbReference>
<feature type="transmembrane region" description="Helical" evidence="1">
    <location>
        <begin position="245"/>
        <end position="263"/>
    </location>
</feature>
<keyword evidence="2" id="KW-0732">Signal</keyword>
<dbReference type="PANTHER" id="PTHR13146:SF0">
    <property type="entry name" value="SOLUTE CARRIER FAMILY 35 MEMBER F6"/>
    <property type="match status" value="1"/>
</dbReference>
<organism evidence="4 5">
    <name type="scientific">Galendromus occidentalis</name>
    <name type="common">western predatory mite</name>
    <dbReference type="NCBI Taxonomy" id="34638"/>
    <lineage>
        <taxon>Eukaryota</taxon>
        <taxon>Metazoa</taxon>
        <taxon>Ecdysozoa</taxon>
        <taxon>Arthropoda</taxon>
        <taxon>Chelicerata</taxon>
        <taxon>Arachnida</taxon>
        <taxon>Acari</taxon>
        <taxon>Parasitiformes</taxon>
        <taxon>Mesostigmata</taxon>
        <taxon>Gamasina</taxon>
        <taxon>Phytoseioidea</taxon>
        <taxon>Phytoseiidae</taxon>
        <taxon>Typhlodrominae</taxon>
        <taxon>Galendromus</taxon>
    </lineage>
</organism>
<feature type="transmembrane region" description="Helical" evidence="1">
    <location>
        <begin position="161"/>
        <end position="182"/>
    </location>
</feature>
<evidence type="ECO:0000256" key="1">
    <source>
        <dbReference type="SAM" id="Phobius"/>
    </source>
</evidence>
<evidence type="ECO:0000259" key="3">
    <source>
        <dbReference type="Pfam" id="PF00892"/>
    </source>
</evidence>
<feature type="transmembrane region" description="Helical" evidence="1">
    <location>
        <begin position="60"/>
        <end position="83"/>
    </location>
</feature>
<proteinExistence type="predicted"/>
<dbReference type="AlphaFoldDB" id="A0AAJ6QU75"/>
<accession>A0AAJ6QU75</accession>
<dbReference type="SUPFAM" id="SSF103481">
    <property type="entry name" value="Multidrug resistance efflux transporter EmrE"/>
    <property type="match status" value="1"/>
</dbReference>
<feature type="transmembrane region" description="Helical" evidence="1">
    <location>
        <begin position="104"/>
        <end position="125"/>
    </location>
</feature>
<dbReference type="Gene3D" id="1.10.3730.20">
    <property type="match status" value="1"/>
</dbReference>
<protein>
    <submittedName>
        <fullName evidence="5">Solute carrier family 35 member F6</fullName>
    </submittedName>
</protein>
<sequence length="390" mass="42511">MAWTRYQIFLAGLLVFTGSLNTLATKFADGQDAPGRTGGVWKNGTSLRPTTEVHNFNHPFLQATGMFVGEFSCLLVFRIVSWIHAKRNTPESELPDIVKGNQDFNPFIFYLPALCDMVGTSMMYIGLTLTYASSFQMLRGAVIIFTGIFSMVFLKAKLHRFKWLGIVLVLVGLIVVGVSDILHADADAKALGGNTEGQKSSSAVITGDLIIVGAQVITALQMVLEEGFVSKTNVAPLQAVGLEGLFGMITLGALLVPFYFIKIGHVPIDDSIDGIVQIFNNRWIAVGFGGTLLSISFFNYAGISVTKQLSATTRMVLDSVRTIIIWAVSLGVSWQIFHYETVIGFVVLLSGMAVYNNLLIVPFMASKGWITNPEDEEEKDTGAFADEPVE</sequence>
<evidence type="ECO:0000256" key="2">
    <source>
        <dbReference type="SAM" id="SignalP"/>
    </source>
</evidence>
<name>A0AAJ6QU75_9ACAR</name>
<dbReference type="InterPro" id="IPR000620">
    <property type="entry name" value="EamA_dom"/>
</dbReference>
<dbReference type="GO" id="GO:0016020">
    <property type="term" value="C:membrane"/>
    <property type="evidence" value="ECO:0007669"/>
    <property type="project" value="InterPro"/>
</dbReference>
<keyword evidence="1" id="KW-1133">Transmembrane helix</keyword>
<evidence type="ECO:0000313" key="4">
    <source>
        <dbReference type="Proteomes" id="UP000694867"/>
    </source>
</evidence>
<feature type="transmembrane region" description="Helical" evidence="1">
    <location>
        <begin position="137"/>
        <end position="154"/>
    </location>
</feature>
<keyword evidence="4" id="KW-1185">Reference proteome</keyword>
<feature type="signal peptide" evidence="2">
    <location>
        <begin position="1"/>
        <end position="24"/>
    </location>
</feature>
<gene>
    <name evidence="5" type="primary">LOC100904370</name>
</gene>
<feature type="transmembrane region" description="Helical" evidence="1">
    <location>
        <begin position="315"/>
        <end position="337"/>
    </location>
</feature>
<keyword evidence="1" id="KW-0812">Transmembrane</keyword>